<dbReference type="FunCoup" id="C7QDR0">
    <property type="interactions" value="1"/>
</dbReference>
<dbReference type="RefSeq" id="WP_015794413.1">
    <property type="nucleotide sequence ID" value="NC_013131.1"/>
</dbReference>
<dbReference type="STRING" id="479433.Caci_5826"/>
<organism evidence="4 5">
    <name type="scientific">Catenulispora acidiphila (strain DSM 44928 / JCM 14897 / NBRC 102108 / NRRL B-24433 / ID139908)</name>
    <dbReference type="NCBI Taxonomy" id="479433"/>
    <lineage>
        <taxon>Bacteria</taxon>
        <taxon>Bacillati</taxon>
        <taxon>Actinomycetota</taxon>
        <taxon>Actinomycetes</taxon>
        <taxon>Catenulisporales</taxon>
        <taxon>Catenulisporaceae</taxon>
        <taxon>Catenulispora</taxon>
    </lineage>
</organism>
<evidence type="ECO:0000256" key="1">
    <source>
        <dbReference type="SAM" id="MobiDB-lite"/>
    </source>
</evidence>
<dbReference type="PANTHER" id="PTHR30627:SF24">
    <property type="entry name" value="PENICILLIN-BINDING PROTEIN 4B"/>
    <property type="match status" value="1"/>
</dbReference>
<dbReference type="Proteomes" id="UP000000851">
    <property type="component" value="Chromosome"/>
</dbReference>
<dbReference type="KEGG" id="cai:Caci_5826"/>
<dbReference type="InterPro" id="IPR001460">
    <property type="entry name" value="PCN-bd_Tpept"/>
</dbReference>
<accession>C7QDR0</accession>
<feature type="signal peptide" evidence="2">
    <location>
        <begin position="1"/>
        <end position="28"/>
    </location>
</feature>
<name>C7QDR0_CATAD</name>
<proteinExistence type="predicted"/>
<evidence type="ECO:0000259" key="3">
    <source>
        <dbReference type="Pfam" id="PF00905"/>
    </source>
</evidence>
<gene>
    <name evidence="4" type="ordered locus">Caci_5826</name>
</gene>
<feature type="domain" description="Penicillin-binding protein transpeptidase" evidence="3">
    <location>
        <begin position="299"/>
        <end position="580"/>
    </location>
</feature>
<dbReference type="HOGENOM" id="CLU_025328_0_0_11"/>
<dbReference type="PANTHER" id="PTHR30627">
    <property type="entry name" value="PEPTIDOGLYCAN D,D-TRANSPEPTIDASE"/>
    <property type="match status" value="1"/>
</dbReference>
<reference evidence="4 5" key="1">
    <citation type="journal article" date="2009" name="Stand. Genomic Sci.">
        <title>Complete genome sequence of Catenulispora acidiphila type strain (ID 139908).</title>
        <authorList>
            <person name="Copeland A."/>
            <person name="Lapidus A."/>
            <person name="Glavina Del Rio T."/>
            <person name="Nolan M."/>
            <person name="Lucas S."/>
            <person name="Chen F."/>
            <person name="Tice H."/>
            <person name="Cheng J.F."/>
            <person name="Bruce D."/>
            <person name="Goodwin L."/>
            <person name="Pitluck S."/>
            <person name="Mikhailova N."/>
            <person name="Pati A."/>
            <person name="Ivanova N."/>
            <person name="Mavromatis K."/>
            <person name="Chen A."/>
            <person name="Palaniappan K."/>
            <person name="Chain P."/>
            <person name="Land M."/>
            <person name="Hauser L."/>
            <person name="Chang Y.J."/>
            <person name="Jeffries C.D."/>
            <person name="Chertkov O."/>
            <person name="Brettin T."/>
            <person name="Detter J.C."/>
            <person name="Han C."/>
            <person name="Ali Z."/>
            <person name="Tindall B.J."/>
            <person name="Goker M."/>
            <person name="Bristow J."/>
            <person name="Eisen J.A."/>
            <person name="Markowitz V."/>
            <person name="Hugenholtz P."/>
            <person name="Kyrpides N.C."/>
            <person name="Klenk H.P."/>
        </authorList>
    </citation>
    <scope>NUCLEOTIDE SEQUENCE [LARGE SCALE GENOMIC DNA]</scope>
    <source>
        <strain evidence="5">DSM 44928 / JCM 14897 / NBRC 102108 / NRRL B-24433 / ID139908</strain>
    </source>
</reference>
<dbReference type="eggNOG" id="COG0768">
    <property type="taxonomic scope" value="Bacteria"/>
</dbReference>
<dbReference type="EMBL" id="CP001700">
    <property type="protein sequence ID" value="ACU74684.1"/>
    <property type="molecule type" value="Genomic_DNA"/>
</dbReference>
<feature type="compositionally biased region" description="Polar residues" evidence="1">
    <location>
        <begin position="107"/>
        <end position="117"/>
    </location>
</feature>
<dbReference type="GO" id="GO:0005886">
    <property type="term" value="C:plasma membrane"/>
    <property type="evidence" value="ECO:0007669"/>
    <property type="project" value="TreeGrafter"/>
</dbReference>
<dbReference type="GO" id="GO:0071555">
    <property type="term" value="P:cell wall organization"/>
    <property type="evidence" value="ECO:0007669"/>
    <property type="project" value="TreeGrafter"/>
</dbReference>
<protein>
    <submittedName>
        <fullName evidence="4">Penicillin-binding protein transpeptidase</fullName>
    </submittedName>
</protein>
<evidence type="ECO:0000313" key="4">
    <source>
        <dbReference type="EMBL" id="ACU74684.1"/>
    </source>
</evidence>
<dbReference type="InterPro" id="IPR050515">
    <property type="entry name" value="Beta-lactam/transpept"/>
</dbReference>
<dbReference type="Pfam" id="PF00905">
    <property type="entry name" value="Transpeptidase"/>
    <property type="match status" value="1"/>
</dbReference>
<dbReference type="InParanoid" id="C7QDR0"/>
<dbReference type="Gene3D" id="3.40.710.10">
    <property type="entry name" value="DD-peptidase/beta-lactamase superfamily"/>
    <property type="match status" value="1"/>
</dbReference>
<dbReference type="InterPro" id="IPR012338">
    <property type="entry name" value="Beta-lactam/transpept-like"/>
</dbReference>
<dbReference type="GO" id="GO:0008658">
    <property type="term" value="F:penicillin binding"/>
    <property type="evidence" value="ECO:0007669"/>
    <property type="project" value="InterPro"/>
</dbReference>
<dbReference type="PROSITE" id="PS51257">
    <property type="entry name" value="PROKAR_LIPOPROTEIN"/>
    <property type="match status" value="1"/>
</dbReference>
<keyword evidence="2" id="KW-0732">Signal</keyword>
<evidence type="ECO:0000256" key="2">
    <source>
        <dbReference type="SAM" id="SignalP"/>
    </source>
</evidence>
<keyword evidence="5" id="KW-1185">Reference proteome</keyword>
<feature type="compositionally biased region" description="Low complexity" evidence="1">
    <location>
        <begin position="118"/>
        <end position="142"/>
    </location>
</feature>
<sequence precursor="true">MTGRGITAARTTAGGLVAAALLATSACGGGSSHPSTGSGQKAGAGATTSSSPQATPQSVAQAFLTAWSGGDFAGAAALTDDATDASTRLKAVMGSLTPQKLTLTLGSQENVPSGANTASPAQSSSGAPSSPASSASGSAAAPSPAAAPLARYGFKVDADFGNNLVWSYSSTMDLVANPAGAPVVHWSSAVINPQLGGSALLKAVPPKQIVVDAAGTQINTTKHPTLGPAVAALAAHVPPNTAPTQLTVEFVDPKSGSQLPQSASWPLGAATGTTATVKTTIDDKVQTALEKALVGHPNGGIVAIRPSTGDILGMAGNDPGITALPYKAARAPGSTFKVITTALALQQGLTTGQSVNCSPTATVEGKVITNDTSLAAGIKNASLKDAFEQSCNTAFVHLALDGKLGSDYSALSNEAKNYFGMNQKWDLGMGPATYGTAGDQQVPPADGLGTFARDAFGQGDIEMSPLTMASVAATVANGSFKQPILVAGTPQISATALPANVDSQLTTLMQGVMYSSEGTAYPVFHTMSGLGGKTGSAESNDTPTTKKTDSWMIVFDKKHDIAFGALVLNGGFGVQNAGPAIKTALGNLGY</sequence>
<feature type="region of interest" description="Disordered" evidence="1">
    <location>
        <begin position="28"/>
        <end position="57"/>
    </location>
</feature>
<dbReference type="GO" id="GO:0071972">
    <property type="term" value="F:peptidoglycan L,D-transpeptidase activity"/>
    <property type="evidence" value="ECO:0007669"/>
    <property type="project" value="TreeGrafter"/>
</dbReference>
<dbReference type="SUPFAM" id="SSF56601">
    <property type="entry name" value="beta-lactamase/transpeptidase-like"/>
    <property type="match status" value="1"/>
</dbReference>
<dbReference type="OrthoDB" id="5241017at2"/>
<feature type="region of interest" description="Disordered" evidence="1">
    <location>
        <begin position="107"/>
        <end position="142"/>
    </location>
</feature>
<dbReference type="AlphaFoldDB" id="C7QDR0"/>
<feature type="chain" id="PRO_5038900529" evidence="2">
    <location>
        <begin position="29"/>
        <end position="590"/>
    </location>
</feature>
<evidence type="ECO:0000313" key="5">
    <source>
        <dbReference type="Proteomes" id="UP000000851"/>
    </source>
</evidence>